<dbReference type="InterPro" id="IPR006311">
    <property type="entry name" value="TAT_signal"/>
</dbReference>
<dbReference type="PROSITE" id="PS51318">
    <property type="entry name" value="TAT"/>
    <property type="match status" value="1"/>
</dbReference>
<dbReference type="EMBL" id="CP000249">
    <property type="protein sequence ID" value="ABD11385.1"/>
    <property type="molecule type" value="Genomic_DNA"/>
</dbReference>
<name>Q2JBF7_FRACC</name>
<dbReference type="RefSeq" id="WP_011436442.1">
    <property type="nucleotide sequence ID" value="NC_007777.1"/>
</dbReference>
<feature type="signal peptide" evidence="1">
    <location>
        <begin position="1"/>
        <end position="31"/>
    </location>
</feature>
<dbReference type="OrthoDB" id="3529763at2"/>
<keyword evidence="3" id="KW-1185">Reference proteome</keyword>
<dbReference type="Pfam" id="PF08310">
    <property type="entry name" value="LGFP"/>
    <property type="match status" value="1"/>
</dbReference>
<gene>
    <name evidence="2" type="ordered locus">Francci3_2011</name>
</gene>
<evidence type="ECO:0000256" key="1">
    <source>
        <dbReference type="SAM" id="SignalP"/>
    </source>
</evidence>
<dbReference type="InterPro" id="IPR013207">
    <property type="entry name" value="LGFP"/>
</dbReference>
<dbReference type="STRING" id="106370.Francci3_2011"/>
<dbReference type="AlphaFoldDB" id="Q2JBF7"/>
<accession>Q2JBF7</accession>
<organism evidence="2 3">
    <name type="scientific">Frankia casuarinae (strain DSM 45818 / CECT 9043 / HFP020203 / CcI3)</name>
    <dbReference type="NCBI Taxonomy" id="106370"/>
    <lineage>
        <taxon>Bacteria</taxon>
        <taxon>Bacillati</taxon>
        <taxon>Actinomycetota</taxon>
        <taxon>Actinomycetes</taxon>
        <taxon>Frankiales</taxon>
        <taxon>Frankiaceae</taxon>
        <taxon>Frankia</taxon>
    </lineage>
</organism>
<sequence length="186" mass="20238">MSLVRRILVMLLATAAAAITVAGLGTTAASAAPACNPKLAPYGLIGARWNQLGGPRSYLACPTSGERDVYFTNGEWAGRRQRFQGGEITWSPRQGKRMVITAWEANGYAHVSWGPTDPYHYDKFIVRWTAYGNTWQRDVTGGTSGQFRVVSETNGGYQFLIEGCDNGGIGGSKCRQGWTLPTATRR</sequence>
<reference evidence="2 3" key="1">
    <citation type="journal article" date="2007" name="Genome Res.">
        <title>Genome characteristics of facultatively symbiotic Frankia sp. strains reflect host range and host plant biogeography.</title>
        <authorList>
            <person name="Normand P."/>
            <person name="Lapierre P."/>
            <person name="Tisa L.S."/>
            <person name="Gogarten J.P."/>
            <person name="Alloisio N."/>
            <person name="Bagnarol E."/>
            <person name="Bassi C.A."/>
            <person name="Berry A.M."/>
            <person name="Bickhart D.M."/>
            <person name="Choisne N."/>
            <person name="Couloux A."/>
            <person name="Cournoyer B."/>
            <person name="Cruveiller S."/>
            <person name="Daubin V."/>
            <person name="Demange N."/>
            <person name="Francino M.P."/>
            <person name="Goltsman E."/>
            <person name="Huang Y."/>
            <person name="Kopp O.R."/>
            <person name="Labarre L."/>
            <person name="Lapidus A."/>
            <person name="Lavire C."/>
            <person name="Marechal J."/>
            <person name="Martinez M."/>
            <person name="Mastronunzio J.E."/>
            <person name="Mullin B.C."/>
            <person name="Niemann J."/>
            <person name="Pujic P."/>
            <person name="Rawnsley T."/>
            <person name="Rouy Z."/>
            <person name="Schenowitz C."/>
            <person name="Sellstedt A."/>
            <person name="Tavares F."/>
            <person name="Tomkins J.P."/>
            <person name="Vallenet D."/>
            <person name="Valverde C."/>
            <person name="Wall L.G."/>
            <person name="Wang Y."/>
            <person name="Medigue C."/>
            <person name="Benson D.R."/>
        </authorList>
    </citation>
    <scope>NUCLEOTIDE SEQUENCE [LARGE SCALE GENOMIC DNA]</scope>
    <source>
        <strain evidence="3">DSM 45818 / CECT 9043 / CcI3</strain>
    </source>
</reference>
<dbReference type="Proteomes" id="UP000001937">
    <property type="component" value="Chromosome"/>
</dbReference>
<dbReference type="HOGENOM" id="CLU_1452461_0_0_11"/>
<protein>
    <recommendedName>
        <fullName evidence="4">Secreted protein</fullName>
    </recommendedName>
</protein>
<evidence type="ECO:0008006" key="4">
    <source>
        <dbReference type="Google" id="ProtNLM"/>
    </source>
</evidence>
<dbReference type="eggNOG" id="ENOG50340II">
    <property type="taxonomic scope" value="Bacteria"/>
</dbReference>
<proteinExistence type="predicted"/>
<keyword evidence="1" id="KW-0732">Signal</keyword>
<evidence type="ECO:0000313" key="3">
    <source>
        <dbReference type="Proteomes" id="UP000001937"/>
    </source>
</evidence>
<feature type="chain" id="PRO_5004210863" description="Secreted protein" evidence="1">
    <location>
        <begin position="32"/>
        <end position="186"/>
    </location>
</feature>
<dbReference type="KEGG" id="fra:Francci3_2011"/>
<evidence type="ECO:0000313" key="2">
    <source>
        <dbReference type="EMBL" id="ABD11385.1"/>
    </source>
</evidence>